<dbReference type="SUPFAM" id="SSF49562">
    <property type="entry name" value="C2 domain (Calcium/lipid-binding domain, CaLB)"/>
    <property type="match status" value="1"/>
</dbReference>
<comment type="caution">
    <text evidence="4">The sequence shown here is derived from an EMBL/GenBank/DDBJ whole genome shotgun (WGS) entry which is preliminary data.</text>
</comment>
<dbReference type="CDD" id="cd00275">
    <property type="entry name" value="C2_PLC_like"/>
    <property type="match status" value="1"/>
</dbReference>
<dbReference type="GO" id="GO:0004435">
    <property type="term" value="F:phosphatidylinositol-4,5-bisphosphate phospholipase C activity"/>
    <property type="evidence" value="ECO:0007669"/>
    <property type="project" value="UniProtKB-EC"/>
</dbReference>
<dbReference type="SUPFAM" id="SSF51695">
    <property type="entry name" value="PLC-like phosphodiesterases"/>
    <property type="match status" value="1"/>
</dbReference>
<dbReference type="Pfam" id="PF00387">
    <property type="entry name" value="PI-PLC-Y"/>
    <property type="match status" value="1"/>
</dbReference>
<dbReference type="InterPro" id="IPR017946">
    <property type="entry name" value="PLC-like_Pdiesterase_TIM-brl"/>
</dbReference>
<dbReference type="PROSITE" id="PS50008">
    <property type="entry name" value="PIPLC_Y_DOMAIN"/>
    <property type="match status" value="1"/>
</dbReference>
<name>A0ABC8KXB8_ERUVS</name>
<keyword evidence="2" id="KW-0442">Lipid degradation</keyword>
<dbReference type="Proteomes" id="UP001642260">
    <property type="component" value="Unassembled WGS sequence"/>
</dbReference>
<dbReference type="AlphaFoldDB" id="A0ABC8KXB8"/>
<organism evidence="4 5">
    <name type="scientific">Eruca vesicaria subsp. sativa</name>
    <name type="common">Garden rocket</name>
    <name type="synonym">Eruca sativa</name>
    <dbReference type="NCBI Taxonomy" id="29727"/>
    <lineage>
        <taxon>Eukaryota</taxon>
        <taxon>Viridiplantae</taxon>
        <taxon>Streptophyta</taxon>
        <taxon>Embryophyta</taxon>
        <taxon>Tracheophyta</taxon>
        <taxon>Spermatophyta</taxon>
        <taxon>Magnoliopsida</taxon>
        <taxon>eudicotyledons</taxon>
        <taxon>Gunneridae</taxon>
        <taxon>Pentapetalae</taxon>
        <taxon>rosids</taxon>
        <taxon>malvids</taxon>
        <taxon>Brassicales</taxon>
        <taxon>Brassicaceae</taxon>
        <taxon>Brassiceae</taxon>
        <taxon>Eruca</taxon>
    </lineage>
</organism>
<dbReference type="PANTHER" id="PTHR10336:SF204">
    <property type="entry name" value="PHOSPHOINOSITIDE PHOSPHOLIPASE C 4-RELATED"/>
    <property type="match status" value="1"/>
</dbReference>
<keyword evidence="2" id="KW-0378">Hydrolase</keyword>
<dbReference type="GO" id="GO:0016042">
    <property type="term" value="P:lipid catabolic process"/>
    <property type="evidence" value="ECO:0007669"/>
    <property type="project" value="UniProtKB-KW"/>
</dbReference>
<evidence type="ECO:0000259" key="3">
    <source>
        <dbReference type="PROSITE" id="PS50008"/>
    </source>
</evidence>
<dbReference type="Pfam" id="PF00388">
    <property type="entry name" value="PI-PLC-X"/>
    <property type="match status" value="1"/>
</dbReference>
<dbReference type="Gene3D" id="1.10.238.10">
    <property type="entry name" value="EF-hand"/>
    <property type="match status" value="1"/>
</dbReference>
<evidence type="ECO:0000256" key="1">
    <source>
        <dbReference type="ARBA" id="ARBA00004202"/>
    </source>
</evidence>
<comment type="catalytic activity">
    <reaction evidence="2">
        <text>a 1,2-diacyl-sn-glycero-3-phospho-(1D-myo-inositol-4,5-bisphosphate) + H2O = 1D-myo-inositol 1,4,5-trisphosphate + a 1,2-diacyl-sn-glycerol + H(+)</text>
        <dbReference type="Rhea" id="RHEA:33179"/>
        <dbReference type="ChEBI" id="CHEBI:15377"/>
        <dbReference type="ChEBI" id="CHEBI:15378"/>
        <dbReference type="ChEBI" id="CHEBI:17815"/>
        <dbReference type="ChEBI" id="CHEBI:58456"/>
        <dbReference type="ChEBI" id="CHEBI:203600"/>
        <dbReference type="EC" id="3.1.4.11"/>
    </reaction>
</comment>
<comment type="subcellular location">
    <subcellularLocation>
        <location evidence="1">Cell membrane</location>
        <topology evidence="1">Peripheral membrane protein</topology>
    </subcellularLocation>
</comment>
<dbReference type="InterPro" id="IPR001192">
    <property type="entry name" value="PI-PLC_fam"/>
</dbReference>
<protein>
    <recommendedName>
        <fullName evidence="2">Phosphoinositide phospholipase C</fullName>
        <ecNumber evidence="2">3.1.4.11</ecNumber>
    </recommendedName>
</protein>
<dbReference type="InterPro" id="IPR000909">
    <property type="entry name" value="PLipase_C_PInositol-sp_X_dom"/>
</dbReference>
<dbReference type="SMART" id="SM00149">
    <property type="entry name" value="PLCYc"/>
    <property type="match status" value="1"/>
</dbReference>
<dbReference type="EC" id="3.1.4.11" evidence="2"/>
<dbReference type="InterPro" id="IPR001711">
    <property type="entry name" value="PLipase_C_Pinositol-sp_Y"/>
</dbReference>
<evidence type="ECO:0000313" key="5">
    <source>
        <dbReference type="Proteomes" id="UP001642260"/>
    </source>
</evidence>
<evidence type="ECO:0000256" key="2">
    <source>
        <dbReference type="RuleBase" id="RU361133"/>
    </source>
</evidence>
<sequence>MIFTKRFKKTKKLFRDPNPDDVIDAFETYTDGETEMTPDQLQCFLKEVQGQLIDNTTDRAKIKRIVEEVIRERHPVSTSLRWQALTFDDFAYYLFSYKFNPAVSCQVHQDMTAPLTHYFIYASHYSYLTGFDRESECGDEPIIKDLRSGVRAIDLDLWSDANDNILVAHGRNLWKHVELGKCLQSIKDNAFVSSAYPVIITLGDNLTPIFRTHVVKMITRTFGDMLYNHDPGSSKEYPSPEELKFRILISTKPPHEQLDADDVKGKDSEQSIFAWMMQNDHEKVCYQRLIAIHYFRIYEGIQKVWKFQESKNKWLSLTEQSLEKVIASYGTDVTRFTQRNFLRIYPKGSTNKYFNCKPRNSWMNGAQMIAFNMQGYGEALWLMHGMFRGNGGCGYIKKPDLLMNFGPSNDFFDPKENLRVKKTLKVKVLIGDGWHIEFMKNNFDHDFPPSLYIKMGIAGAPADEIMKTGYNEFSFPLTVPELALLRVTVHDLTGEYGFPGQTCLPVSELRQGIRAVPLFDKKGDKLSSIRLLMRFDFL</sequence>
<dbReference type="SMART" id="SM00148">
    <property type="entry name" value="PLCXc"/>
    <property type="match status" value="1"/>
</dbReference>
<keyword evidence="2" id="KW-0443">Lipid metabolism</keyword>
<dbReference type="EMBL" id="CAKOAT010370709">
    <property type="protein sequence ID" value="CAH8363729.1"/>
    <property type="molecule type" value="Genomic_DNA"/>
</dbReference>
<dbReference type="Gene3D" id="3.20.20.190">
    <property type="entry name" value="Phosphatidylinositol (PI) phosphodiesterase"/>
    <property type="match status" value="1"/>
</dbReference>
<dbReference type="PRINTS" id="PR00390">
    <property type="entry name" value="PHPHLIPASEC"/>
</dbReference>
<dbReference type="GO" id="GO:0005886">
    <property type="term" value="C:plasma membrane"/>
    <property type="evidence" value="ECO:0007669"/>
    <property type="project" value="UniProtKB-SubCell"/>
</dbReference>
<gene>
    <name evidence="4" type="ORF">ERUC_LOCUS29485</name>
</gene>
<proteinExistence type="predicted"/>
<dbReference type="InterPro" id="IPR035892">
    <property type="entry name" value="C2_domain_sf"/>
</dbReference>
<accession>A0ABC8KXB8</accession>
<reference evidence="4 5" key="1">
    <citation type="submission" date="2022-03" db="EMBL/GenBank/DDBJ databases">
        <authorList>
            <person name="Macdonald S."/>
            <person name="Ahmed S."/>
            <person name="Newling K."/>
        </authorList>
    </citation>
    <scope>NUCLEOTIDE SEQUENCE [LARGE SCALE GENOMIC DNA]</scope>
</reference>
<keyword evidence="5" id="KW-1185">Reference proteome</keyword>
<dbReference type="PROSITE" id="PS50007">
    <property type="entry name" value="PIPLC_X_DOMAIN"/>
    <property type="match status" value="1"/>
</dbReference>
<dbReference type="PANTHER" id="PTHR10336">
    <property type="entry name" value="PHOSPHOINOSITIDE-SPECIFIC PHOSPHOLIPASE C FAMILY PROTEIN"/>
    <property type="match status" value="1"/>
</dbReference>
<dbReference type="Gene3D" id="2.60.40.150">
    <property type="entry name" value="C2 domain"/>
    <property type="match status" value="1"/>
</dbReference>
<evidence type="ECO:0000313" key="4">
    <source>
        <dbReference type="EMBL" id="CAH8363729.1"/>
    </source>
</evidence>
<feature type="domain" description="PI-PLC Y-box" evidence="3">
    <location>
        <begin position="316"/>
        <end position="402"/>
    </location>
</feature>